<feature type="coiled-coil region" evidence="4">
    <location>
        <begin position="173"/>
        <end position="207"/>
    </location>
</feature>
<keyword evidence="4" id="KW-0175">Coiled coil</keyword>
<reference evidence="8 9" key="1">
    <citation type="submission" date="2017-11" db="EMBL/GenBank/DDBJ databases">
        <title>Biodiversity and function of Thalassospira species in the particle-attached aromatic-hydrocarbon-degrading consortia from the surface seawater of the China South Sea.</title>
        <authorList>
            <person name="Dong C."/>
            <person name="Liu R."/>
            <person name="Shao Z."/>
        </authorList>
    </citation>
    <scope>NUCLEOTIDE SEQUENCE [LARGE SCALE GENOMIC DNA]</scope>
    <source>
        <strain evidence="8 9">139Z-12</strain>
    </source>
</reference>
<dbReference type="InterPro" id="IPR004089">
    <property type="entry name" value="MCPsignal_dom"/>
</dbReference>
<comment type="similarity">
    <text evidence="2">Belongs to the methyl-accepting chemotaxis (MCP) protein family.</text>
</comment>
<evidence type="ECO:0000259" key="6">
    <source>
        <dbReference type="PROSITE" id="PS50111"/>
    </source>
</evidence>
<feature type="domain" description="Methyl-accepting transducer" evidence="6">
    <location>
        <begin position="223"/>
        <end position="466"/>
    </location>
</feature>
<proteinExistence type="inferred from homology"/>
<evidence type="ECO:0000313" key="7">
    <source>
        <dbReference type="EMBL" id="MBN8196020.1"/>
    </source>
</evidence>
<dbReference type="GO" id="GO:0006935">
    <property type="term" value="P:chemotaxis"/>
    <property type="evidence" value="ECO:0007669"/>
    <property type="project" value="InterPro"/>
</dbReference>
<dbReference type="EMBL" id="PGTS01000001">
    <property type="protein sequence ID" value="PKR52457.1"/>
    <property type="molecule type" value="Genomic_DNA"/>
</dbReference>
<keyword evidence="9" id="KW-1185">Reference proteome</keyword>
<evidence type="ECO:0000256" key="4">
    <source>
        <dbReference type="SAM" id="Coils"/>
    </source>
</evidence>
<dbReference type="PANTHER" id="PTHR32089">
    <property type="entry name" value="METHYL-ACCEPTING CHEMOTAXIS PROTEIN MCPB"/>
    <property type="match status" value="1"/>
</dbReference>
<dbReference type="RefSeq" id="WP_068518841.1">
    <property type="nucleotide sequence ID" value="NZ_JAEKJW010000001.1"/>
</dbReference>
<feature type="transmembrane region" description="Helical" evidence="5">
    <location>
        <begin position="96"/>
        <end position="122"/>
    </location>
</feature>
<evidence type="ECO:0000313" key="10">
    <source>
        <dbReference type="Proteomes" id="UP000664405"/>
    </source>
</evidence>
<dbReference type="InterPro" id="IPR004090">
    <property type="entry name" value="Chemotax_Me-accpt_rcpt"/>
</dbReference>
<evidence type="ECO:0000313" key="9">
    <source>
        <dbReference type="Proteomes" id="UP000233365"/>
    </source>
</evidence>
<dbReference type="AlphaFoldDB" id="A0A8I1M6W5"/>
<dbReference type="PANTHER" id="PTHR32089:SF112">
    <property type="entry name" value="LYSOZYME-LIKE PROTEIN-RELATED"/>
    <property type="match status" value="1"/>
</dbReference>
<evidence type="ECO:0000313" key="8">
    <source>
        <dbReference type="EMBL" id="PKR52457.1"/>
    </source>
</evidence>
<evidence type="ECO:0000256" key="2">
    <source>
        <dbReference type="ARBA" id="ARBA00029447"/>
    </source>
</evidence>
<feature type="transmembrane region" description="Helical" evidence="5">
    <location>
        <begin position="142"/>
        <end position="161"/>
    </location>
</feature>
<comment type="caution">
    <text evidence="7">The sequence shown here is derived from an EMBL/GenBank/DDBJ whole genome shotgun (WGS) entry which is preliminary data.</text>
</comment>
<keyword evidence="5" id="KW-1133">Transmembrane helix</keyword>
<dbReference type="Pfam" id="PF00015">
    <property type="entry name" value="MCPsignal"/>
    <property type="match status" value="1"/>
</dbReference>
<dbReference type="PROSITE" id="PS50111">
    <property type="entry name" value="CHEMOTAXIS_TRANSDUC_2"/>
    <property type="match status" value="1"/>
</dbReference>
<dbReference type="PRINTS" id="PR00260">
    <property type="entry name" value="CHEMTRNSDUCR"/>
</dbReference>
<keyword evidence="5" id="KW-0812">Transmembrane</keyword>
<dbReference type="GO" id="GO:0016020">
    <property type="term" value="C:membrane"/>
    <property type="evidence" value="ECO:0007669"/>
    <property type="project" value="InterPro"/>
</dbReference>
<dbReference type="Proteomes" id="UP000233365">
    <property type="component" value="Unassembled WGS sequence"/>
</dbReference>
<keyword evidence="1 3" id="KW-0807">Transducer</keyword>
<dbReference type="SMART" id="SM00283">
    <property type="entry name" value="MA"/>
    <property type="match status" value="1"/>
</dbReference>
<feature type="transmembrane region" description="Helical" evidence="5">
    <location>
        <begin position="37"/>
        <end position="55"/>
    </location>
</feature>
<evidence type="ECO:0000256" key="3">
    <source>
        <dbReference type="PROSITE-ProRule" id="PRU00284"/>
    </source>
</evidence>
<feature type="transmembrane region" description="Helical" evidence="5">
    <location>
        <begin position="12"/>
        <end position="31"/>
    </location>
</feature>
<dbReference type="GO" id="GO:0004888">
    <property type="term" value="F:transmembrane signaling receptor activity"/>
    <property type="evidence" value="ECO:0007669"/>
    <property type="project" value="InterPro"/>
</dbReference>
<protein>
    <submittedName>
        <fullName evidence="8">Chemotaxis protein</fullName>
    </submittedName>
</protein>
<organism evidence="7 10">
    <name type="scientific">Thalassospira povalilytica</name>
    <dbReference type="NCBI Taxonomy" id="732237"/>
    <lineage>
        <taxon>Bacteria</taxon>
        <taxon>Pseudomonadati</taxon>
        <taxon>Pseudomonadota</taxon>
        <taxon>Alphaproteobacteria</taxon>
        <taxon>Rhodospirillales</taxon>
        <taxon>Thalassospiraceae</taxon>
        <taxon>Thalassospira</taxon>
    </lineage>
</organism>
<reference evidence="7" key="2">
    <citation type="submission" date="2020-12" db="EMBL/GenBank/DDBJ databases">
        <title>Oil enriched cultivation method for isolating marine PHA-producing bacteria.</title>
        <authorList>
            <person name="Zheng W."/>
            <person name="Yu S."/>
            <person name="Huang Y."/>
        </authorList>
    </citation>
    <scope>NUCLEOTIDE SEQUENCE</scope>
    <source>
        <strain evidence="7">SY-2-3</strain>
    </source>
</reference>
<keyword evidence="5" id="KW-0472">Membrane</keyword>
<dbReference type="GO" id="GO:0007165">
    <property type="term" value="P:signal transduction"/>
    <property type="evidence" value="ECO:0007669"/>
    <property type="project" value="UniProtKB-KW"/>
</dbReference>
<dbReference type="SUPFAM" id="SSF58104">
    <property type="entry name" value="Methyl-accepting chemotaxis protein (MCP) signaling domain"/>
    <property type="match status" value="1"/>
</dbReference>
<name>A0A8I1M6W5_9PROT</name>
<gene>
    <name evidence="8" type="ORF">CU041_02340</name>
    <name evidence="7" type="ORF">JF547_06015</name>
</gene>
<dbReference type="EMBL" id="JAEKJW010000001">
    <property type="protein sequence ID" value="MBN8196020.1"/>
    <property type="molecule type" value="Genomic_DNA"/>
</dbReference>
<evidence type="ECO:0000256" key="5">
    <source>
        <dbReference type="SAM" id="Phobius"/>
    </source>
</evidence>
<sequence>MEKLLEIRANAIKTLFVILALHIPLSGIAGYVASSDAWSPLIASAVFAAVAFVIYRLAGTQAQVTRFVVASAMILQVGVLVYAFRGHHWQIDVHMYFFAALAVLGALVCWKTIVVVTGVIALHHLILNFAVPYWVFPEGGQFWRVVLHAVVVIVEAGVLIWSCKSLYTTLANAETARNEAVKAATAAEDLLAQNEQLRKQRQVEREQFKRELADQISAMIGKSAGAVDDESVQLQKRAQHMNDRARVAKEASKGAVHASEETSQNVESAASAVDEINASAEEIARQIGRAREITDNAVERSKTASDRIEWLSNAAEKIGEVVNLITDIASQTNLLALNATIEAARAGEAGKGFAVVANEVKNLANQTARATDEIAQQISEIQAATGDSVSAVNGVSETIGDMVEVAATISATMEQQQSATREIAHSLGSTVEATRDLSDLIHQLSQISAETGEMATELLGSADHLGSEATDLNRNVEAVLERLAKSG</sequence>
<dbReference type="Proteomes" id="UP000664405">
    <property type="component" value="Unassembled WGS sequence"/>
</dbReference>
<dbReference type="Gene3D" id="1.10.287.950">
    <property type="entry name" value="Methyl-accepting chemotaxis protein"/>
    <property type="match status" value="1"/>
</dbReference>
<evidence type="ECO:0000256" key="1">
    <source>
        <dbReference type="ARBA" id="ARBA00023224"/>
    </source>
</evidence>
<accession>A0A8I1M6W5</accession>
<feature type="transmembrane region" description="Helical" evidence="5">
    <location>
        <begin position="67"/>
        <end position="84"/>
    </location>
</feature>